<dbReference type="InParanoid" id="A0A6E8P7V7"/>
<name>A0A6E8P7V7_AEDAE</name>
<dbReference type="Pfam" id="PF15651">
    <property type="entry name" value="Tox-SGS"/>
    <property type="match status" value="1"/>
</dbReference>
<accession>A0A6E8P7V7</accession>
<reference evidence="3 4" key="1">
    <citation type="submission" date="2017-06" db="EMBL/GenBank/DDBJ databases">
        <title>Aedes aegypti genome working group (AGWG) sequencing and assembly.</title>
        <authorList>
            <consortium name="Aedes aegypti Genome Working Group (AGWG)"/>
            <person name="Matthews B.J."/>
        </authorList>
    </citation>
    <scope>NUCLEOTIDE SEQUENCE [LARGE SCALE GENOMIC DNA]</scope>
    <source>
        <strain evidence="3 4">LVP_AGWG</strain>
    </source>
</reference>
<dbReference type="InterPro" id="IPR022385">
    <property type="entry name" value="Rhs_assc_core"/>
</dbReference>
<dbReference type="Gene3D" id="2.180.10.10">
    <property type="entry name" value="RHS repeat-associated core"/>
    <property type="match status" value="2"/>
</dbReference>
<reference evidence="3" key="2">
    <citation type="submission" date="2020-05" db="UniProtKB">
        <authorList>
            <consortium name="EnsemblMetazoa"/>
        </authorList>
    </citation>
    <scope>IDENTIFICATION</scope>
    <source>
        <strain evidence="3">LVP_AGWG</strain>
    </source>
</reference>
<evidence type="ECO:0000313" key="3">
    <source>
        <dbReference type="EnsemblMetazoa" id="AAEL029034-PA"/>
    </source>
</evidence>
<dbReference type="EnsemblMetazoa" id="AAEL029034-RA">
    <property type="protein sequence ID" value="AAEL029034-PA"/>
    <property type="gene ID" value="AAEL029034"/>
</dbReference>
<feature type="transmembrane region" description="Helical" evidence="2">
    <location>
        <begin position="2678"/>
        <end position="2696"/>
    </location>
</feature>
<dbReference type="InterPro" id="IPR028901">
    <property type="entry name" value="Tox-SGS_dom"/>
</dbReference>
<feature type="region of interest" description="Disordered" evidence="1">
    <location>
        <begin position="1"/>
        <end position="20"/>
    </location>
</feature>
<proteinExistence type="predicted"/>
<dbReference type="PANTHER" id="PTHR32305">
    <property type="match status" value="1"/>
</dbReference>
<feature type="transmembrane region" description="Helical" evidence="2">
    <location>
        <begin position="2716"/>
        <end position="2740"/>
    </location>
</feature>
<feature type="transmembrane region" description="Helical" evidence="2">
    <location>
        <begin position="2746"/>
        <end position="2765"/>
    </location>
</feature>
<dbReference type="NCBIfam" id="TIGR03696">
    <property type="entry name" value="Rhs_assc_core"/>
    <property type="match status" value="1"/>
</dbReference>
<keyword evidence="4" id="KW-1185">Reference proteome</keyword>
<organism evidence="3 4">
    <name type="scientific">Aedes aegypti</name>
    <name type="common">Yellowfever mosquito</name>
    <name type="synonym">Culex aegypti</name>
    <dbReference type="NCBI Taxonomy" id="7159"/>
    <lineage>
        <taxon>Eukaryota</taxon>
        <taxon>Metazoa</taxon>
        <taxon>Ecdysozoa</taxon>
        <taxon>Arthropoda</taxon>
        <taxon>Hexapoda</taxon>
        <taxon>Insecta</taxon>
        <taxon>Pterygota</taxon>
        <taxon>Neoptera</taxon>
        <taxon>Endopterygota</taxon>
        <taxon>Diptera</taxon>
        <taxon>Nematocera</taxon>
        <taxon>Culicoidea</taxon>
        <taxon>Culicidae</taxon>
        <taxon>Culicinae</taxon>
        <taxon>Aedini</taxon>
        <taxon>Aedes</taxon>
        <taxon>Stegomyia</taxon>
    </lineage>
</organism>
<dbReference type="PANTHER" id="PTHR32305:SF15">
    <property type="entry name" value="PROTEIN RHSA-RELATED"/>
    <property type="match status" value="1"/>
</dbReference>
<feature type="transmembrane region" description="Helical" evidence="2">
    <location>
        <begin position="2822"/>
        <end position="2841"/>
    </location>
</feature>
<sequence>METSTEQPQTTGTEQPKTMEKAVLEFRNPSTLVEGLRGTVEAALLLNESSGVSLIGVKCEQNLFLYRFDEKDRKMTLLNANFDVFDTKIGWRQWWLPKKGLIVAQNGKIVKVFRLNETRDGFDFVNQVDASDYVEVLMGNFFEDTQLDALVRDKNEWTFKSFKNSTWNNQTVELPEEMKEEKCEVQVISKFIREKDVFGIKTVEGFGIYQLNESKQLKTVVKCMNIKLPEDAEFDRIAFAKFSDAKFKDLLHLNTSGLNVYRFNETSGNYEPRLFSTMFSKFRNWNAELVNSMMVHDMNGDGRDELLFTTPAGFQVFRAVEETNDFYLEQVVLKSEEDVHRFLNLKTILPKKQNESSVIFHDEEKLSLMDVENTTMTITLPQDIKPKNVSSQITLITPAVKYSRWLHEQLDLSELLQPMNSLTGKVELCIPLVQLDNPFGISVRKSFQYRDIPGDDYLARGWTFPLEYIVVDWRGSVFEQDFRYFMIGKNLKISLSPNFEKSNNEMVFFEVQPGVALTYIKSEERWEMENKEESIKYIFGNLDSTKGLRYKDQNAELKIVTEWYLVREEDTSGSWVDYKYEFESNSVKLDHISTDQGSAVQFEYDENTKMKSFVVETQFYKQHVILEIEKKDGIDYLTSVKQDNYPLFEFEYHSDKMVKIVYPNGLRSTLEYGEKTIVSKNRNELELASRDFTINYGPDYSVIATAAPDKTYVRINVRDVLGGYHTSKTFNSTLLNDQEPFSAYQVVTLEDLFGIIRTFKTEKILDIFRFTEDKWDTTTQNLTSDAIITSNTNYVYVADAEKLQSIAMGTDDALVFYFQNITNNVAMHATSRGLLFYDDRKFVLQYTLNKQSLTGKYNSDDEDYIQRTISTLNRFMLTDEVKANLIRALKLGMIQTYKNFIILRELEIINGVLKICLRQRELDVNNEIVKSDQWRINLGYVESFKLKVKSENDDSCTLGYMTYLEKYATTISCSGPSVDLYNSTFHGEMLSALTDEDKVGKTMNAIIKYSNSMAAFETEILDKNPLAFDVSLLAISTDEQGIQTGGKIISYNEKEWTEKDPKPDVDLVLRDKLKIVKKSSDSDTYKVYNDTVVIYDSNTTVSESVKLVWPHYFASQTTDGPPSLYLFEENKVVKLNNDEKLSTLSNKMVVVTTSENSTKLTLLPVKSMQQSKVEVLIKQTLELSPNVSRVTTYENGGMELDGVSNGYVFTDSKILPGGNKTRYGWYQHSYDMKTRELRRSARDSEGNLIKYIDPMHEEARENPNPATVLTDKAGRLSIVDMAPKNVQDGDYSYYGFEEYERKMFNTLRWKFDDKKIKTEGGNRFLQLVSEDAFEGILHIRSANETYLFSCLLRTDTPEKIEEVLNFVSVNSDDAQKYKIGKPKVLHAIATGWFYVELNITTTNLVKPTSVTVTIKPQADKTLSVDHVRFSPMNVDFRAYVYRRPFWGVSRVMHNSGLLTQYLLDSHGNRVVYVSEMGKVTDFITYSKSYNIRGSQKLPHVMEIRPRNGEIECFNNPSSWTPEIKKDIWTMQSGTLTHVSNSTDTISKDLSSNCDSFVVRFVYNLDSTDAEIKLVVDNLSIEVLCKSSKKSCKTNGNISDYGEIVVFISKSHRAIWFEGSLTSEVSHSISRLGKVGLTISGSVAINEMLVLYDPSMKITYYNRLGLPRQTLTMQDENFVRIKEVLYDEIDRSIVNTKWTTVEKNGSLFFDFHEKFIESVESNQLTGLVHDLNPDCEGYPYFRKDYADSPITEEVTISMPGKIFSEDSKYSRQLARESKYAVLDKLFPSTSGFTQQVEIRQNKTFHVVVNDANNQKVAYFVAGDSSDARITTYEYDSEGNLSLELPPMYHNATATLNLTIPFWDRNLTQTELKLQDQWGVRYTYNDKGQMLRKQMPDSGTQQYIYDRDVVRFLVHMDNHNNTDKTIFFSYGSTGQIVKEAIVDVASTEFSKYLNGSTLIPDSKNYIEYYHGEYDESPNMRHRSQQSIRRIGDKHMIESLINDDANRIVKKIYIVPTLNTSYAIDYEYLNDKLSMIQYPIGVNGTGFKVRYAYNNAGDMIAIGTTADPEKFVKLQYNADGLVREMQFEPSSSYSYRREYSYNEPGYLKRISDMFLEETVSYLEGDGYGNAFSMIFEGLISRTTFNATWFERSNPALSKLRLDGIDSYDRTLTEFCIKQLQLKRYYDNYFHPIKSFYPKFDSSISEACRSKQFYKAFHVNQFPRYYGHSYDYDNHEQLIRAKYFQSQTETSLKPLVETSFSSIKGINETVSNEIWNILMENDFVSNNCYHGGICEGLPGNRSLLNELIPNKSYVQAFMLKAVSKMKTLSDAYFMRKCLKWFEHCENCEQFDCTELKENMQTHNMIDINSNKTLNALDDRFRNVLTSYSQYIPQIVQKLHKHFATRLGESPADVLSCRFDANGNHRLFRKGSIRYSFEYTNGTNQINTVTKTDTYDSENSIIAYAIVHNSEGSVTVAQHKNIEKIEYDPLLNRPSSIHMSNGRKLKFEYDVRGERTFKQVIEKDGYVSKEKYYIRDLNRNVLVDLQLTYVAQNKTPDIQVTSYVYSDQGLVGFVRNDEFYSVFTDHEGSTRLVIKDGEVKAAYDYLPFGIIFRKSERDLDGALSYLYTGQEWDEETGLYNYHTRLYDPEIGRFYQIDPKNQYASPYIYAGNSPIGLVDPDGQFFMTLIAIALAIVGAYLGAAAANGSWDPTEWNWKSGNTWLALITGALAGATLPSSAVATFAYFTTTLGLSVSTSLSIMVGSGIGFSYFSMAAANNDWNPDHWDMKSPATWNAFFAGISTSVNVMTNPHNLASSYSAITSTVGKGLFIGGKLILTTGFAYILGVIQQNGEFDPSKWDFSKPGLYMSLFNGAVRATSTVRFLSNLPEKFKLISQRVGELISSKQLSIAFLNFKQHLGSDWSKQISNTRHILHAYSGNLKVIGKGSYNVLLYTTVSSLRISKIVDNDKVPELGIALEIINQIEKATSISDYLANNLDLTEYPKVKDGSYRLKRSIMEDSQYNSTSSGASSFSRLFLNLISFRFGNHNPPVIPKSKEMNTYSSQAKSSVGKTFTISNCFQLHPNNDGNPSIKCYGHHSQTSIHYKTYHAEITQDRFQSCYPIYYNGIPSVSCEGQESSLLFTSYETPRLFDHVDGWILLARVIPTAIKNIVSGVRRLCGCNGSIPSEPVSETELISMMNDHAGLGDLTAICENSEWARKAIDELNEDLSEFMNEPTRNRQMYGVLKERIAALRDDVLEEMELFKNEDQIISYLGEQKLRMLEVAQTVEVKNMMPGKLQYPEIGLLN</sequence>
<evidence type="ECO:0000256" key="1">
    <source>
        <dbReference type="SAM" id="MobiDB-lite"/>
    </source>
</evidence>
<keyword evidence="2" id="KW-0472">Membrane</keyword>
<protein>
    <submittedName>
        <fullName evidence="3">Uncharacterized protein</fullName>
    </submittedName>
</protein>
<feature type="compositionally biased region" description="Low complexity" evidence="1">
    <location>
        <begin position="1"/>
        <end position="16"/>
    </location>
</feature>
<keyword evidence="2" id="KW-1133">Transmembrane helix</keyword>
<dbReference type="Proteomes" id="UP000008820">
    <property type="component" value="Chromosome 2"/>
</dbReference>
<evidence type="ECO:0000313" key="4">
    <source>
        <dbReference type="Proteomes" id="UP000008820"/>
    </source>
</evidence>
<keyword evidence="2" id="KW-0812">Transmembrane</keyword>
<evidence type="ECO:0000256" key="2">
    <source>
        <dbReference type="SAM" id="Phobius"/>
    </source>
</evidence>
<dbReference type="InterPro" id="IPR050708">
    <property type="entry name" value="T6SS_VgrG/RHS"/>
</dbReference>